<dbReference type="Pfam" id="PF07776">
    <property type="entry name" value="zf-AD"/>
    <property type="match status" value="1"/>
</dbReference>
<evidence type="ECO:0000256" key="4">
    <source>
        <dbReference type="ARBA" id="ARBA00022833"/>
    </source>
</evidence>
<dbReference type="PANTHER" id="PTHR24379:SF127">
    <property type="entry name" value="BLOODY FINGERS-RELATED"/>
    <property type="match status" value="1"/>
</dbReference>
<dbReference type="PROSITE" id="PS51915">
    <property type="entry name" value="ZAD"/>
    <property type="match status" value="1"/>
</dbReference>
<dbReference type="SUPFAM" id="SSF57667">
    <property type="entry name" value="beta-beta-alpha zinc fingers"/>
    <property type="match status" value="4"/>
</dbReference>
<feature type="domain" description="C2H2-type" evidence="7">
    <location>
        <begin position="421"/>
        <end position="449"/>
    </location>
</feature>
<dbReference type="PROSITE" id="PS00028">
    <property type="entry name" value="ZINC_FINGER_C2H2_1"/>
    <property type="match status" value="7"/>
</dbReference>
<feature type="domain" description="C2H2-type" evidence="7">
    <location>
        <begin position="301"/>
        <end position="328"/>
    </location>
</feature>
<evidence type="ECO:0000313" key="10">
    <source>
        <dbReference type="RefSeq" id="XP_017865365.1"/>
    </source>
</evidence>
<accession>A0ABM1PDS9</accession>
<sequence>MCFLCTECTDNAIGIIPFSSQQAELLDVKAIIEKHFWLRIEDANGHICGSCWSELYAFHTFYLRVEQAHKALLEITNLSFANETEESGALEAISMELQVPKDVVKTEADLGDSVAAAVKRRRGRPRKQPATEEATGIDSNEFRAVLEQINLNEIKIEFPEADLSIADVLEDQEEQSISEFLQQSCNESEAEAVAIVKPKPKKPRKKTKKRRCLKTKIKSVKPVKAGVNNMKKSQEFNEYIRDHFKLFCPFCNVTMEDFSQMLTHSRKEHNQRGYAMCCNRKFLKRGVLVDHLRRHQDPDLFKCQICQRVMGQRRSLELHMRMHEIKQHGRRYQCEHCSKRFFSPVVCERHKLIHIPKEQWKATCPTCCKTFPNEYLMQQHVKLVHLRKFDKICDVCGKSIRGREALVRHMEEHAGAPQKIIKCHLCESTLTTKYGLARHIKMMHTAENLQPMQCKFCLKVSPTLQAHQHHIKYTHNTARTHECPMCEKAFKRPSELREHMTTHTGEVLYTCPHCPKTFNSNANMHAHRKKMHFKEWQEYHRQHQARYRRKDTIISVSMRKTTENAGATMTKAATRAAETAETAATAEIAETAEVPTLLSVDDVLEC</sequence>
<feature type="domain" description="C2H2-type" evidence="7">
    <location>
        <begin position="391"/>
        <end position="418"/>
    </location>
</feature>
<feature type="domain" description="C2H2-type" evidence="7">
    <location>
        <begin position="509"/>
        <end position="537"/>
    </location>
</feature>
<evidence type="ECO:0000256" key="1">
    <source>
        <dbReference type="ARBA" id="ARBA00022723"/>
    </source>
</evidence>
<keyword evidence="1 6" id="KW-0479">Metal-binding</keyword>
<dbReference type="Proteomes" id="UP000694904">
    <property type="component" value="Chromosome 5"/>
</dbReference>
<protein>
    <submittedName>
        <fullName evidence="10">Transcription factor grauzone isoform X1</fullName>
    </submittedName>
</protein>
<evidence type="ECO:0000256" key="3">
    <source>
        <dbReference type="ARBA" id="ARBA00022771"/>
    </source>
</evidence>
<dbReference type="InterPro" id="IPR036236">
    <property type="entry name" value="Znf_C2H2_sf"/>
</dbReference>
<keyword evidence="9" id="KW-1185">Reference proteome</keyword>
<dbReference type="RefSeq" id="XP_017865365.1">
    <property type="nucleotide sequence ID" value="XM_018009876.1"/>
</dbReference>
<organism evidence="9 10">
    <name type="scientific">Drosophila arizonae</name>
    <name type="common">Fruit fly</name>
    <dbReference type="NCBI Taxonomy" id="7263"/>
    <lineage>
        <taxon>Eukaryota</taxon>
        <taxon>Metazoa</taxon>
        <taxon>Ecdysozoa</taxon>
        <taxon>Arthropoda</taxon>
        <taxon>Hexapoda</taxon>
        <taxon>Insecta</taxon>
        <taxon>Pterygota</taxon>
        <taxon>Neoptera</taxon>
        <taxon>Endopterygota</taxon>
        <taxon>Diptera</taxon>
        <taxon>Brachycera</taxon>
        <taxon>Muscomorpha</taxon>
        <taxon>Ephydroidea</taxon>
        <taxon>Drosophilidae</taxon>
        <taxon>Drosophila</taxon>
    </lineage>
</organism>
<dbReference type="GeneID" id="108615406"/>
<feature type="binding site" evidence="6">
    <location>
        <position position="2"/>
    </location>
    <ligand>
        <name>Zn(2+)</name>
        <dbReference type="ChEBI" id="CHEBI:29105"/>
    </ligand>
</feature>
<evidence type="ECO:0000256" key="5">
    <source>
        <dbReference type="PROSITE-ProRule" id="PRU00042"/>
    </source>
</evidence>
<reference evidence="9" key="1">
    <citation type="journal article" date="1997" name="Nucleic Acids Res.">
        <title>tRNAscan-SE: a program for improved detection of transfer RNA genes in genomic sequence.</title>
        <authorList>
            <person name="Lowe T.M."/>
            <person name="Eddy S.R."/>
        </authorList>
    </citation>
    <scope>NUCLEOTIDE SEQUENCE [LARGE SCALE GENOMIC DNA]</scope>
</reference>
<keyword evidence="3 5" id="KW-0863">Zinc-finger</keyword>
<feature type="domain" description="C2H2-type" evidence="7">
    <location>
        <begin position="481"/>
        <end position="508"/>
    </location>
</feature>
<feature type="domain" description="ZAD" evidence="8">
    <location>
        <begin position="1"/>
        <end position="75"/>
    </location>
</feature>
<gene>
    <name evidence="10" type="primary">LOC108615406</name>
</gene>
<dbReference type="Gene3D" id="3.30.160.60">
    <property type="entry name" value="Classic Zinc Finger"/>
    <property type="match status" value="5"/>
</dbReference>
<dbReference type="PANTHER" id="PTHR24379">
    <property type="entry name" value="KRAB AND ZINC FINGER DOMAIN-CONTAINING"/>
    <property type="match status" value="1"/>
</dbReference>
<dbReference type="PROSITE" id="PS50157">
    <property type="entry name" value="ZINC_FINGER_C2H2_2"/>
    <property type="match status" value="6"/>
</dbReference>
<dbReference type="Gene3D" id="3.40.1800.20">
    <property type="match status" value="1"/>
</dbReference>
<dbReference type="InterPro" id="IPR012934">
    <property type="entry name" value="Znf_AD"/>
</dbReference>
<evidence type="ECO:0000256" key="2">
    <source>
        <dbReference type="ARBA" id="ARBA00022737"/>
    </source>
</evidence>
<dbReference type="SUPFAM" id="SSF57716">
    <property type="entry name" value="Glucocorticoid receptor-like (DNA-binding domain)"/>
    <property type="match status" value="1"/>
</dbReference>
<proteinExistence type="predicted"/>
<keyword evidence="4 6" id="KW-0862">Zinc</keyword>
<dbReference type="Pfam" id="PF12874">
    <property type="entry name" value="zf-met"/>
    <property type="match status" value="1"/>
</dbReference>
<feature type="binding site" evidence="6">
    <location>
        <position position="51"/>
    </location>
    <ligand>
        <name>Zn(2+)</name>
        <dbReference type="ChEBI" id="CHEBI:29105"/>
    </ligand>
</feature>
<dbReference type="Pfam" id="PF00096">
    <property type="entry name" value="zf-C2H2"/>
    <property type="match status" value="3"/>
</dbReference>
<evidence type="ECO:0000256" key="6">
    <source>
        <dbReference type="PROSITE-ProRule" id="PRU01263"/>
    </source>
</evidence>
<dbReference type="SMART" id="SM00868">
    <property type="entry name" value="zf-AD"/>
    <property type="match status" value="1"/>
</dbReference>
<feature type="domain" description="C2H2-type" evidence="7">
    <location>
        <begin position="332"/>
        <end position="359"/>
    </location>
</feature>
<evidence type="ECO:0000313" key="9">
    <source>
        <dbReference type="Proteomes" id="UP000694904"/>
    </source>
</evidence>
<evidence type="ECO:0000259" key="7">
    <source>
        <dbReference type="PROSITE" id="PS50157"/>
    </source>
</evidence>
<reference evidence="10" key="3">
    <citation type="submission" date="2025-08" db="UniProtKB">
        <authorList>
            <consortium name="RefSeq"/>
        </authorList>
    </citation>
    <scope>IDENTIFICATION</scope>
    <source>
        <tissue evidence="10">Whole organism</tissue>
    </source>
</reference>
<feature type="binding site" evidence="6">
    <location>
        <position position="48"/>
    </location>
    <ligand>
        <name>Zn(2+)</name>
        <dbReference type="ChEBI" id="CHEBI:29105"/>
    </ligand>
</feature>
<dbReference type="InterPro" id="IPR013087">
    <property type="entry name" value="Znf_C2H2_type"/>
</dbReference>
<keyword evidence="2" id="KW-0677">Repeat</keyword>
<evidence type="ECO:0000259" key="8">
    <source>
        <dbReference type="PROSITE" id="PS51915"/>
    </source>
</evidence>
<feature type="binding site" evidence="6">
    <location>
        <position position="5"/>
    </location>
    <ligand>
        <name>Zn(2+)</name>
        <dbReference type="ChEBI" id="CHEBI:29105"/>
    </ligand>
</feature>
<name>A0ABM1PDS9_DROAR</name>
<dbReference type="SMART" id="SM00355">
    <property type="entry name" value="ZnF_C2H2"/>
    <property type="match status" value="10"/>
</dbReference>
<reference evidence="9" key="2">
    <citation type="journal article" date="2016" name="G3 (Bethesda)">
        <title>Genome Evolution in Three Species of Cactophilic Drosophila.</title>
        <authorList>
            <person name="Sanchez-Flores A."/>
            <person name="Penazola F."/>
            <person name="Carpinteyro-Ponce J."/>
            <person name="Nazario-Yepiz N."/>
            <person name="Abreu-Goodger C."/>
            <person name="Machado C.A."/>
            <person name="Markow T.A."/>
        </authorList>
    </citation>
    <scope>NUCLEOTIDE SEQUENCE [LARGE SCALE GENOMIC DNA]</scope>
</reference>